<organism evidence="1 2">
    <name type="scientific">Dallia pectoralis</name>
    <name type="common">Alaska blackfish</name>
    <dbReference type="NCBI Taxonomy" id="75939"/>
    <lineage>
        <taxon>Eukaryota</taxon>
        <taxon>Metazoa</taxon>
        <taxon>Chordata</taxon>
        <taxon>Craniata</taxon>
        <taxon>Vertebrata</taxon>
        <taxon>Euteleostomi</taxon>
        <taxon>Actinopterygii</taxon>
        <taxon>Neopterygii</taxon>
        <taxon>Teleostei</taxon>
        <taxon>Protacanthopterygii</taxon>
        <taxon>Esociformes</taxon>
        <taxon>Umbridae</taxon>
        <taxon>Dallia</taxon>
    </lineage>
</organism>
<keyword evidence="2" id="KW-1185">Reference proteome</keyword>
<evidence type="ECO:0000313" key="1">
    <source>
        <dbReference type="EMBL" id="KAJ8012680.1"/>
    </source>
</evidence>
<sequence>MDGTRSMLTPPESEDGRGQSRKTEGRGKRILGHVKMDPTPTPDGESRNTTDRSEVGRTNTGHGKQRGTRYRDDAEEAGFSTWLRTTYNDAIKVTEHNSVAWLNQSSWGPCSGGRGEMVTQPTDATSMGIAALAEAITAALAEVSSINLAAAHRGRQKVKVGRYDGSTVWETYWTQFKLIASANQWSDAESAMQLAAVLEGEARRVLLDLTAMEMTDPLAIARAIERQFGEPMSSPAARRRSNERGRKDGEKLGVYAAELRHLARKAFPEFQEQQRSLLAKEAFISGLTPHALREQVRLNNPGSWEEALERAQEVEYILGEGRENIPQQRWATPPPEYHQHHKPRVERTCQTRRIKPAGGVGRGATSSITVQHKMTHNTTGHRKETARGRCREQSHRP</sequence>
<evidence type="ECO:0000313" key="2">
    <source>
        <dbReference type="Proteomes" id="UP001157502"/>
    </source>
</evidence>
<accession>A0ACC2HAI6</accession>
<gene>
    <name evidence="1" type="ORF">DPEC_G00045400</name>
</gene>
<proteinExistence type="predicted"/>
<comment type="caution">
    <text evidence="1">The sequence shown here is derived from an EMBL/GenBank/DDBJ whole genome shotgun (WGS) entry which is preliminary data.</text>
</comment>
<protein>
    <submittedName>
        <fullName evidence="1">Uncharacterized protein</fullName>
    </submittedName>
</protein>
<name>A0ACC2HAI6_DALPE</name>
<reference evidence="1" key="1">
    <citation type="submission" date="2021-05" db="EMBL/GenBank/DDBJ databases">
        <authorList>
            <person name="Pan Q."/>
            <person name="Jouanno E."/>
            <person name="Zahm M."/>
            <person name="Klopp C."/>
            <person name="Cabau C."/>
            <person name="Louis A."/>
            <person name="Berthelot C."/>
            <person name="Parey E."/>
            <person name="Roest Crollius H."/>
            <person name="Montfort J."/>
            <person name="Robinson-Rechavi M."/>
            <person name="Bouchez O."/>
            <person name="Lampietro C."/>
            <person name="Lopez Roques C."/>
            <person name="Donnadieu C."/>
            <person name="Postlethwait J."/>
            <person name="Bobe J."/>
            <person name="Dillon D."/>
            <person name="Chandos A."/>
            <person name="von Hippel F."/>
            <person name="Guiguen Y."/>
        </authorList>
    </citation>
    <scope>NUCLEOTIDE SEQUENCE</scope>
    <source>
        <strain evidence="1">YG-Jan2019</strain>
    </source>
</reference>
<dbReference type="EMBL" id="CM055731">
    <property type="protein sequence ID" value="KAJ8012680.1"/>
    <property type="molecule type" value="Genomic_DNA"/>
</dbReference>
<dbReference type="Proteomes" id="UP001157502">
    <property type="component" value="Chromosome 4"/>
</dbReference>